<reference evidence="6" key="1">
    <citation type="submission" date="2025-08" db="UniProtKB">
        <authorList>
            <consortium name="RefSeq"/>
        </authorList>
    </citation>
    <scope>IDENTIFICATION</scope>
</reference>
<keyword evidence="5" id="KW-1185">Reference proteome</keyword>
<dbReference type="Pfam" id="PF00062">
    <property type="entry name" value="Lys"/>
    <property type="match status" value="1"/>
</dbReference>
<name>A0A9Y3SAB9_9CICH</name>
<dbReference type="PANTHER" id="PTHR11407:SF69">
    <property type="entry name" value="LYSOZYME C, MILK ISOZYME"/>
    <property type="match status" value="1"/>
</dbReference>
<dbReference type="InterPro" id="IPR019799">
    <property type="entry name" value="Glyco_hydro_22_CS"/>
</dbReference>
<evidence type="ECO:0000313" key="5">
    <source>
        <dbReference type="Proteomes" id="UP000695023"/>
    </source>
</evidence>
<feature type="compositionally biased region" description="Basic and acidic residues" evidence="2">
    <location>
        <begin position="148"/>
        <end position="168"/>
    </location>
</feature>
<keyword evidence="1" id="KW-1015">Disulfide bond</keyword>
<evidence type="ECO:0000256" key="1">
    <source>
        <dbReference type="ARBA" id="ARBA00023157"/>
    </source>
</evidence>
<feature type="region of interest" description="Disordered" evidence="2">
    <location>
        <begin position="126"/>
        <end position="186"/>
    </location>
</feature>
<feature type="chain" id="PRO_5041344526" evidence="3">
    <location>
        <begin position="22"/>
        <end position="258"/>
    </location>
</feature>
<organism evidence="5 6">
    <name type="scientific">Pundamilia nyererei</name>
    <dbReference type="NCBI Taxonomy" id="303518"/>
    <lineage>
        <taxon>Eukaryota</taxon>
        <taxon>Metazoa</taxon>
        <taxon>Chordata</taxon>
        <taxon>Craniata</taxon>
        <taxon>Vertebrata</taxon>
        <taxon>Euteleostomi</taxon>
        <taxon>Actinopterygii</taxon>
        <taxon>Neopterygii</taxon>
        <taxon>Teleostei</taxon>
        <taxon>Neoteleostei</taxon>
        <taxon>Acanthomorphata</taxon>
        <taxon>Ovalentaria</taxon>
        <taxon>Cichlomorphae</taxon>
        <taxon>Cichliformes</taxon>
        <taxon>Cichlidae</taxon>
        <taxon>African cichlids</taxon>
        <taxon>Pseudocrenilabrinae</taxon>
        <taxon>Haplochromini</taxon>
        <taxon>Pundamilia</taxon>
    </lineage>
</organism>
<dbReference type="InterPro" id="IPR023346">
    <property type="entry name" value="Lysozyme-like_dom_sf"/>
</dbReference>
<gene>
    <name evidence="6" type="primary">LOC102200195</name>
</gene>
<dbReference type="Gene3D" id="1.10.530.10">
    <property type="match status" value="1"/>
</dbReference>
<dbReference type="SUPFAM" id="SSF53955">
    <property type="entry name" value="Lysozyme-like"/>
    <property type="match status" value="1"/>
</dbReference>
<dbReference type="GO" id="GO:0003796">
    <property type="term" value="F:lysozyme activity"/>
    <property type="evidence" value="ECO:0007669"/>
    <property type="project" value="TreeGrafter"/>
</dbReference>
<feature type="domain" description="Glycosyl hydrolases family 22 (GH22)" evidence="4">
    <location>
        <begin position="211"/>
        <end position="229"/>
    </location>
</feature>
<dbReference type="PANTHER" id="PTHR11407">
    <property type="entry name" value="LYSOZYME C"/>
    <property type="match status" value="1"/>
</dbReference>
<dbReference type="GeneID" id="102200195"/>
<dbReference type="InterPro" id="IPR001916">
    <property type="entry name" value="Glyco_hydro_22"/>
</dbReference>
<feature type="compositionally biased region" description="Acidic residues" evidence="2">
    <location>
        <begin position="169"/>
        <end position="184"/>
    </location>
</feature>
<evidence type="ECO:0000259" key="4">
    <source>
        <dbReference type="PROSITE" id="PS00128"/>
    </source>
</evidence>
<evidence type="ECO:0000313" key="6">
    <source>
        <dbReference type="RefSeq" id="XP_005755251.1"/>
    </source>
</evidence>
<keyword evidence="3" id="KW-0732">Signal</keyword>
<dbReference type="RefSeq" id="XP_005755251.1">
    <property type="nucleotide sequence ID" value="XM_005755194.1"/>
</dbReference>
<protein>
    <submittedName>
        <fullName evidence="6">Uncharacterized protein LOC102200195</fullName>
    </submittedName>
</protein>
<dbReference type="PROSITE" id="PS00128">
    <property type="entry name" value="GLYCOSYL_HYDROL_F22_1"/>
    <property type="match status" value="1"/>
</dbReference>
<dbReference type="AlphaFoldDB" id="A0A9Y3SAB9"/>
<dbReference type="SMART" id="SM00263">
    <property type="entry name" value="LYZ1"/>
    <property type="match status" value="1"/>
</dbReference>
<dbReference type="PROSITE" id="PS51348">
    <property type="entry name" value="GLYCOSYL_HYDROL_F22_2"/>
    <property type="match status" value="1"/>
</dbReference>
<proteinExistence type="predicted"/>
<dbReference type="Proteomes" id="UP000695023">
    <property type="component" value="Unplaced"/>
</dbReference>
<sequence length="258" mass="28257">MKLELLVVVAVAVLLPSFSESRIVSKCKLREKLGEMLDLPRRLKERTLATVICEVQRRSNLNTKLVKSFGKCIPTAPNPAVVTTPSTSGGNNTITGAATVTNTNSTTIDLTSTTTATTNTITTVNSTISSGNTTFVSNSTSGVKRQRRDADSHSEKGKKFSEEEHKDDSEMEDEDETSSEDDDESKNLYGLFQLSDREFCDSGLCPSKSMCHTSCTAFTDDDITDDIACVVKTGYWKEIMKSASKSCCRTTDFFEECD</sequence>
<feature type="signal peptide" evidence="3">
    <location>
        <begin position="1"/>
        <end position="21"/>
    </location>
</feature>
<evidence type="ECO:0000256" key="2">
    <source>
        <dbReference type="SAM" id="MobiDB-lite"/>
    </source>
</evidence>
<evidence type="ECO:0000256" key="3">
    <source>
        <dbReference type="SAM" id="SignalP"/>
    </source>
</evidence>
<accession>A0A9Y3SAB9</accession>